<proteinExistence type="inferred from homology"/>
<dbReference type="PROSITE" id="PS50897">
    <property type="entry name" value="CTLH"/>
    <property type="match status" value="1"/>
</dbReference>
<dbReference type="Proteomes" id="UP001219518">
    <property type="component" value="Unassembled WGS sequence"/>
</dbReference>
<comment type="similarity">
    <text evidence="3">Belongs to the vasopressin/oxytocin family.</text>
</comment>
<protein>
    <recommendedName>
        <fullName evidence="4">E3 ubiquitin-protein transferase MAEA</fullName>
    </recommendedName>
    <alternativeName>
        <fullName evidence="11">Macrophage erythroblast attacher</fullName>
    </alternativeName>
</protein>
<evidence type="ECO:0000256" key="1">
    <source>
        <dbReference type="ARBA" id="ARBA00004109"/>
    </source>
</evidence>
<dbReference type="InterPro" id="IPR027370">
    <property type="entry name" value="Znf-RING_euk"/>
</dbReference>
<evidence type="ECO:0000256" key="11">
    <source>
        <dbReference type="ARBA" id="ARBA00029678"/>
    </source>
</evidence>
<comment type="caution">
    <text evidence="15">The sequence shown here is derived from an EMBL/GenBank/DDBJ whole genome shotgun (WGS) entry which is preliminary data.</text>
</comment>
<keyword evidence="10" id="KW-1015">Disulfide bond</keyword>
<dbReference type="GO" id="GO:0005185">
    <property type="term" value="F:neurohypophyseal hormone activity"/>
    <property type="evidence" value="ECO:0007669"/>
    <property type="project" value="InterPro"/>
</dbReference>
<evidence type="ECO:0000256" key="8">
    <source>
        <dbReference type="ARBA" id="ARBA00022833"/>
    </source>
</evidence>
<feature type="zinc finger region" description="RING-Gid-type" evidence="12">
    <location>
        <begin position="300"/>
        <end position="369"/>
    </location>
</feature>
<accession>A0AAE1LVL2</accession>
<dbReference type="GO" id="GO:0016363">
    <property type="term" value="C:nuclear matrix"/>
    <property type="evidence" value="ECO:0007669"/>
    <property type="project" value="UniProtKB-SubCell"/>
</dbReference>
<keyword evidence="5" id="KW-0963">Cytoplasm</keyword>
<organism evidence="15 16">
    <name type="scientific">Frankliniella fusca</name>
    <dbReference type="NCBI Taxonomy" id="407009"/>
    <lineage>
        <taxon>Eukaryota</taxon>
        <taxon>Metazoa</taxon>
        <taxon>Ecdysozoa</taxon>
        <taxon>Arthropoda</taxon>
        <taxon>Hexapoda</taxon>
        <taxon>Insecta</taxon>
        <taxon>Pterygota</taxon>
        <taxon>Neoptera</taxon>
        <taxon>Paraneoptera</taxon>
        <taxon>Thysanoptera</taxon>
        <taxon>Terebrantia</taxon>
        <taxon>Thripoidea</taxon>
        <taxon>Thripidae</taxon>
        <taxon>Frankliniella</taxon>
    </lineage>
</organism>
<dbReference type="GO" id="GO:0005576">
    <property type="term" value="C:extracellular region"/>
    <property type="evidence" value="ECO:0007669"/>
    <property type="project" value="InterPro"/>
</dbReference>
<dbReference type="InterPro" id="IPR045098">
    <property type="entry name" value="Fyv10_fam"/>
</dbReference>
<dbReference type="GO" id="GO:0061630">
    <property type="term" value="F:ubiquitin protein ligase activity"/>
    <property type="evidence" value="ECO:0007669"/>
    <property type="project" value="InterPro"/>
</dbReference>
<dbReference type="InterPro" id="IPR000981">
    <property type="entry name" value="Neurhyp_horm"/>
</dbReference>
<keyword evidence="8" id="KW-0862">Zinc</keyword>
<evidence type="ECO:0000256" key="6">
    <source>
        <dbReference type="ARBA" id="ARBA00022723"/>
    </source>
</evidence>
<evidence type="ECO:0000259" key="14">
    <source>
        <dbReference type="PROSITE" id="PS51867"/>
    </source>
</evidence>
<dbReference type="PANTHER" id="PTHR12170">
    <property type="entry name" value="MACROPHAGE ERYTHROBLAST ATTACHER-RELATED"/>
    <property type="match status" value="1"/>
</dbReference>
<comment type="subcellular location">
    <subcellularLocation>
        <location evidence="2">Cytoplasm</location>
    </subcellularLocation>
    <subcellularLocation>
        <location evidence="1">Nucleus matrix</location>
    </subcellularLocation>
</comment>
<dbReference type="GO" id="GO:0034657">
    <property type="term" value="C:GID complex"/>
    <property type="evidence" value="ECO:0007669"/>
    <property type="project" value="TreeGrafter"/>
</dbReference>
<dbReference type="GO" id="GO:0043249">
    <property type="term" value="P:erythrocyte maturation"/>
    <property type="evidence" value="ECO:0007669"/>
    <property type="project" value="UniProtKB-KW"/>
</dbReference>
<dbReference type="PROSITE" id="PS51867">
    <property type="entry name" value="ZF_RING_GID"/>
    <property type="match status" value="1"/>
</dbReference>
<feature type="domain" description="CTLH" evidence="13">
    <location>
        <begin position="146"/>
        <end position="203"/>
    </location>
</feature>
<dbReference type="PROSITE" id="PS50896">
    <property type="entry name" value="LISH"/>
    <property type="match status" value="1"/>
</dbReference>
<evidence type="ECO:0000259" key="13">
    <source>
        <dbReference type="PROSITE" id="PS50897"/>
    </source>
</evidence>
<dbReference type="InterPro" id="IPR006594">
    <property type="entry name" value="LisH"/>
</dbReference>
<evidence type="ECO:0000256" key="7">
    <source>
        <dbReference type="ARBA" id="ARBA00022771"/>
    </source>
</evidence>
<dbReference type="GO" id="GO:0043161">
    <property type="term" value="P:proteasome-mediated ubiquitin-dependent protein catabolic process"/>
    <property type="evidence" value="ECO:0007669"/>
    <property type="project" value="InterPro"/>
</dbReference>
<evidence type="ECO:0000256" key="10">
    <source>
        <dbReference type="ARBA" id="ARBA00023157"/>
    </source>
</evidence>
<keyword evidence="15" id="KW-0808">Transferase</keyword>
<keyword evidence="7 12" id="KW-0863">Zinc-finger</keyword>
<name>A0AAE1LVL2_9NEOP</name>
<dbReference type="GO" id="GO:0008270">
    <property type="term" value="F:zinc ion binding"/>
    <property type="evidence" value="ECO:0007669"/>
    <property type="project" value="UniProtKB-KW"/>
</dbReference>
<dbReference type="InterPro" id="IPR024964">
    <property type="entry name" value="CTLH/CRA"/>
</dbReference>
<evidence type="ECO:0000256" key="4">
    <source>
        <dbReference type="ARBA" id="ARBA00014384"/>
    </source>
</evidence>
<evidence type="ECO:0000313" key="15">
    <source>
        <dbReference type="EMBL" id="KAK3932239.1"/>
    </source>
</evidence>
<dbReference type="Pfam" id="PF10607">
    <property type="entry name" value="CTLH"/>
    <property type="match status" value="1"/>
</dbReference>
<evidence type="ECO:0000256" key="3">
    <source>
        <dbReference type="ARBA" id="ARBA00007369"/>
    </source>
</evidence>
<evidence type="ECO:0000256" key="5">
    <source>
        <dbReference type="ARBA" id="ARBA00022490"/>
    </source>
</evidence>
<dbReference type="PANTHER" id="PTHR12170:SF2">
    <property type="entry name" value="E3 UBIQUITIN-PROTEIN TRANSFERASE MAEA"/>
    <property type="match status" value="1"/>
</dbReference>
<feature type="domain" description="RING-Gid-type" evidence="14">
    <location>
        <begin position="300"/>
        <end position="369"/>
    </location>
</feature>
<keyword evidence="16" id="KW-1185">Reference proteome</keyword>
<dbReference type="Pfam" id="PF13445">
    <property type="entry name" value="zf-RING_UBOX"/>
    <property type="match status" value="1"/>
</dbReference>
<dbReference type="Gene3D" id="2.60.9.10">
    <property type="entry name" value="Neurohypophysial hormone domain"/>
    <property type="match status" value="1"/>
</dbReference>
<gene>
    <name evidence="15" type="ORF">KUF71_011567</name>
</gene>
<dbReference type="SMART" id="SM00757">
    <property type="entry name" value="CRA"/>
    <property type="match status" value="1"/>
</dbReference>
<keyword evidence="9" id="KW-0265">Erythrocyte maturation</keyword>
<reference evidence="15" key="2">
    <citation type="journal article" date="2023" name="BMC Genomics">
        <title>Pest status, molecular evolution, and epigenetic factors derived from the genome assembly of Frankliniella fusca, a thysanopteran phytovirus vector.</title>
        <authorList>
            <person name="Catto M.A."/>
            <person name="Labadie P.E."/>
            <person name="Jacobson A.L."/>
            <person name="Kennedy G.G."/>
            <person name="Srinivasan R."/>
            <person name="Hunt B.G."/>
        </authorList>
    </citation>
    <scope>NUCLEOTIDE SEQUENCE</scope>
    <source>
        <strain evidence="15">PL_HMW_Pooled</strain>
    </source>
</reference>
<dbReference type="InterPro" id="IPR036387">
    <property type="entry name" value="Neurhyp_horm_dom_sf"/>
</dbReference>
<evidence type="ECO:0000256" key="2">
    <source>
        <dbReference type="ARBA" id="ARBA00004496"/>
    </source>
</evidence>
<keyword evidence="6" id="KW-0479">Metal-binding</keyword>
<dbReference type="CDD" id="cd16659">
    <property type="entry name" value="RING-Ubox_Emp"/>
    <property type="match status" value="1"/>
</dbReference>
<dbReference type="SUPFAM" id="SSF57850">
    <property type="entry name" value="RING/U-box"/>
    <property type="match status" value="1"/>
</dbReference>
<dbReference type="EMBL" id="JAHWGI010001434">
    <property type="protein sequence ID" value="KAK3932239.1"/>
    <property type="molecule type" value="Genomic_DNA"/>
</dbReference>
<reference evidence="15" key="1">
    <citation type="submission" date="2021-07" db="EMBL/GenBank/DDBJ databases">
        <authorList>
            <person name="Catto M.A."/>
            <person name="Jacobson A."/>
            <person name="Kennedy G."/>
            <person name="Labadie P."/>
            <person name="Hunt B.G."/>
            <person name="Srinivasan R."/>
        </authorList>
    </citation>
    <scope>NUCLEOTIDE SEQUENCE</scope>
    <source>
        <strain evidence="15">PL_HMW_Pooled</strain>
        <tissue evidence="15">Head</tissue>
    </source>
</reference>
<dbReference type="SMART" id="SM00003">
    <property type="entry name" value="NH"/>
    <property type="match status" value="1"/>
</dbReference>
<evidence type="ECO:0000256" key="9">
    <source>
        <dbReference type="ARBA" id="ARBA00023057"/>
    </source>
</evidence>
<evidence type="ECO:0000313" key="16">
    <source>
        <dbReference type="Proteomes" id="UP001219518"/>
    </source>
</evidence>
<dbReference type="InterPro" id="IPR013144">
    <property type="entry name" value="CRA_dom"/>
</dbReference>
<dbReference type="SUPFAM" id="SSF49606">
    <property type="entry name" value="Neurophysin II"/>
    <property type="match status" value="1"/>
</dbReference>
<dbReference type="GO" id="GO:0005737">
    <property type="term" value="C:cytoplasm"/>
    <property type="evidence" value="ECO:0007669"/>
    <property type="project" value="UniProtKB-SubCell"/>
</dbReference>
<dbReference type="InterPro" id="IPR044063">
    <property type="entry name" value="ZF_RING_GID"/>
</dbReference>
<dbReference type="InterPro" id="IPR006595">
    <property type="entry name" value="CTLH_C"/>
</dbReference>
<dbReference type="SMART" id="SM00668">
    <property type="entry name" value="CTLH"/>
    <property type="match status" value="1"/>
</dbReference>
<dbReference type="AlphaFoldDB" id="A0AAE1LVL2"/>
<sequence>MADLKSLEHPTLKVPYELLNKKYRAALKGIDLKVSHVRSAALELEKGLSAETVKAGDISRLLGGVAEHLSVMKRKAEESISEELQAGYVCKRRLEHLREHATGGSQWRRTRLDRMLVEYFLRKGYYGTATRLADTSNLQDLTNIDVFLASREVEQSLAERETSKCLAWCQDNRSKLRKLKSTMEFNLRIQEYVELVRADKRVDAVRHARKHFSNFEDDQLQDVQHCMALLAFPTNTELSPYKEFLDEKRWDRLIEQFRHEYYRLFHMSNQSVFTVTLEAGLNFKFTQCYRGTKERRNPSCPVCNESFNVLASSLPMAHCSQSRLFCSISGLPLNEHNQPMMLPNGHVYGEQALQHMAAENDGDVICPKTKETFPYKKVEKVACTACGPSGEGVCAGPGICCSPVFGCVLTLRGACARAAAFAPRCTPSPAALAAAAAAAVPLDAPCGADLTPDGSAPGRCAAQGVCCTHDSCRIDGVCQSRDDNDLSAAAPGPGFDADLMLSSLRRMSGTGAGAAS</sequence>
<evidence type="ECO:0000256" key="12">
    <source>
        <dbReference type="PROSITE-ProRule" id="PRU01215"/>
    </source>
</evidence>